<reference evidence="2 3" key="1">
    <citation type="submission" date="2016-01" db="EMBL/GenBank/DDBJ databases">
        <authorList>
            <person name="McClelland M."/>
            <person name="Jain A."/>
            <person name="Saraogi P."/>
            <person name="Mendelson R."/>
            <person name="Westerman R."/>
            <person name="SanMiguel P."/>
            <person name="Csonka L."/>
        </authorList>
    </citation>
    <scope>NUCLEOTIDE SEQUENCE [LARGE SCALE GENOMIC DNA]</scope>
    <source>
        <strain evidence="2 3">PE8-15</strain>
    </source>
</reference>
<keyword evidence="1" id="KW-1133">Transmembrane helix</keyword>
<proteinExistence type="predicted"/>
<evidence type="ECO:0000313" key="3">
    <source>
        <dbReference type="Proteomes" id="UP000065797"/>
    </source>
</evidence>
<protein>
    <submittedName>
        <fullName evidence="2">Transposase</fullName>
    </submittedName>
</protein>
<comment type="caution">
    <text evidence="2">The sequence shown here is derived from an EMBL/GenBank/DDBJ whole genome shotgun (WGS) entry which is preliminary data.</text>
</comment>
<gene>
    <name evidence="2" type="ORF">AWW70_10795</name>
</gene>
<evidence type="ECO:0000256" key="1">
    <source>
        <dbReference type="SAM" id="Phobius"/>
    </source>
</evidence>
<evidence type="ECO:0000313" key="2">
    <source>
        <dbReference type="EMBL" id="KWU65446.1"/>
    </source>
</evidence>
<name>A0A125PNW0_BACMY</name>
<dbReference type="Proteomes" id="UP000065797">
    <property type="component" value="Unassembled WGS sequence"/>
</dbReference>
<sequence>MDGNPIDMRRKQSLIYWVSFTIVPCLIIKRLNSKKEPKQKEQTLLKNVCPKVITILAKK</sequence>
<keyword evidence="1" id="KW-0472">Membrane</keyword>
<accession>A0A125PNW0</accession>
<dbReference type="AlphaFoldDB" id="A0A125PNW0"/>
<feature type="transmembrane region" description="Helical" evidence="1">
    <location>
        <begin position="14"/>
        <end position="31"/>
    </location>
</feature>
<dbReference type="EMBL" id="LRPH01000038">
    <property type="protein sequence ID" value="KWU65446.1"/>
    <property type="molecule type" value="Genomic_DNA"/>
</dbReference>
<keyword evidence="1" id="KW-0812">Transmembrane</keyword>
<organism evidence="2 3">
    <name type="scientific">Bacillus mycoides</name>
    <dbReference type="NCBI Taxonomy" id="1405"/>
    <lineage>
        <taxon>Bacteria</taxon>
        <taxon>Bacillati</taxon>
        <taxon>Bacillota</taxon>
        <taxon>Bacilli</taxon>
        <taxon>Bacillales</taxon>
        <taxon>Bacillaceae</taxon>
        <taxon>Bacillus</taxon>
        <taxon>Bacillus cereus group</taxon>
    </lineage>
</organism>